<evidence type="ECO:0000259" key="1">
    <source>
        <dbReference type="PROSITE" id="PS50188"/>
    </source>
</evidence>
<reference evidence="3" key="1">
    <citation type="submission" date="2025-08" db="UniProtKB">
        <authorList>
            <consortium name="RefSeq"/>
        </authorList>
    </citation>
    <scope>IDENTIFICATION</scope>
    <source>
        <tissue evidence="3">Gonads</tissue>
    </source>
</reference>
<accession>A0A1S3JSN0</accession>
<dbReference type="InParanoid" id="A0A1S3JSN0"/>
<gene>
    <name evidence="3" type="primary">LOC106175531</name>
</gene>
<dbReference type="GeneID" id="106175531"/>
<proteinExistence type="predicted"/>
<dbReference type="KEGG" id="lak:106175531"/>
<sequence length="187" mass="21326">MGETGYLEDGQIRDKLLGYARDFVFMLDEEDYHPLPSLYYEVTLNSATEIPFVFGLSSMAEWHLPPQQVTCTVHSKQLELPSGNMLQLEPSDLNPLTVGCGLLLPHGAVFFTVNGRPLKSLFPFQTEELGQDPLVPFLNSFQIELNLGDTYFMFGKANERENRLSMAALLHDYQDTRTNRVKKETRY</sequence>
<dbReference type="RefSeq" id="XP_013413049.1">
    <property type="nucleotide sequence ID" value="XM_013557595.1"/>
</dbReference>
<protein>
    <submittedName>
        <fullName evidence="3">Uncharacterized protein LOC106175531</fullName>
    </submittedName>
</protein>
<dbReference type="Gene3D" id="2.60.120.920">
    <property type="match status" value="1"/>
</dbReference>
<dbReference type="AlphaFoldDB" id="A0A1S3JSN0"/>
<evidence type="ECO:0000313" key="3">
    <source>
        <dbReference type="RefSeq" id="XP_013413049.1"/>
    </source>
</evidence>
<dbReference type="InterPro" id="IPR001870">
    <property type="entry name" value="B30.2/SPRY"/>
</dbReference>
<evidence type="ECO:0000313" key="2">
    <source>
        <dbReference type="Proteomes" id="UP000085678"/>
    </source>
</evidence>
<keyword evidence="2" id="KW-1185">Reference proteome</keyword>
<dbReference type="PROSITE" id="PS50188">
    <property type="entry name" value="B302_SPRY"/>
    <property type="match status" value="1"/>
</dbReference>
<dbReference type="InterPro" id="IPR043136">
    <property type="entry name" value="B30.2/SPRY_sf"/>
</dbReference>
<organism evidence="2 3">
    <name type="scientific">Lingula anatina</name>
    <name type="common">Brachiopod</name>
    <name type="synonym">Lingula unguis</name>
    <dbReference type="NCBI Taxonomy" id="7574"/>
    <lineage>
        <taxon>Eukaryota</taxon>
        <taxon>Metazoa</taxon>
        <taxon>Spiralia</taxon>
        <taxon>Lophotrochozoa</taxon>
        <taxon>Brachiopoda</taxon>
        <taxon>Linguliformea</taxon>
        <taxon>Lingulata</taxon>
        <taxon>Lingulida</taxon>
        <taxon>Linguloidea</taxon>
        <taxon>Lingulidae</taxon>
        <taxon>Lingula</taxon>
    </lineage>
</organism>
<feature type="domain" description="B30.2/SPRY" evidence="1">
    <location>
        <begin position="1"/>
        <end position="152"/>
    </location>
</feature>
<dbReference type="Proteomes" id="UP000085678">
    <property type="component" value="Unplaced"/>
</dbReference>
<name>A0A1S3JSN0_LINAN</name>